<evidence type="ECO:0000256" key="2">
    <source>
        <dbReference type="RuleBase" id="RU361185"/>
    </source>
</evidence>
<dbReference type="SUPFAM" id="SSF51445">
    <property type="entry name" value="(Trans)glycosidases"/>
    <property type="match status" value="1"/>
</dbReference>
<reference evidence="5 7" key="2">
    <citation type="submission" date="2018-06" db="EMBL/GenBank/DDBJ databases">
        <authorList>
            <consortium name="Pathogen Informatics"/>
            <person name="Doyle S."/>
        </authorList>
    </citation>
    <scope>NUCLEOTIDE SEQUENCE [LARGE SCALE GENOMIC DNA]</scope>
    <source>
        <strain evidence="5 7">NCTC11224</strain>
    </source>
</reference>
<evidence type="ECO:0000313" key="4">
    <source>
        <dbReference type="EMBL" id="CUP11514.1"/>
    </source>
</evidence>
<comment type="similarity">
    <text evidence="1 2">Belongs to the glycosyl hydrolase 31 family.</text>
</comment>
<evidence type="ECO:0000313" key="5">
    <source>
        <dbReference type="EMBL" id="SQB11442.1"/>
    </source>
</evidence>
<reference evidence="4 6" key="1">
    <citation type="submission" date="2015-09" db="EMBL/GenBank/DDBJ databases">
        <authorList>
            <consortium name="Pathogen Informatics"/>
        </authorList>
    </citation>
    <scope>NUCLEOTIDE SEQUENCE [LARGE SCALE GENOMIC DNA]</scope>
    <source>
        <strain evidence="4 6">2789STDY5834865</strain>
    </source>
</reference>
<proteinExistence type="inferred from homology"/>
<gene>
    <name evidence="4" type="ORF">ERS852480_02657</name>
    <name evidence="5" type="ORF">NCTC11224_02803</name>
</gene>
<sequence length="123" mass="13360">MKKYVTGSLVAVGTNSIWNDNCEYDSLLDKDVIADFDGKGGTIAQLKPIMSTLMCKLSNDAVKEHDADMRPYSVCRSGSSGIQRYAQTWCGDNYTSWKSLKYNIPAITGMGLSGQPNEGSYGG</sequence>
<dbReference type="PANTHER" id="PTHR22762">
    <property type="entry name" value="ALPHA-GLUCOSIDASE"/>
    <property type="match status" value="1"/>
</dbReference>
<dbReference type="InterPro" id="IPR017853">
    <property type="entry name" value="GH"/>
</dbReference>
<keyword evidence="7" id="KW-1185">Reference proteome</keyword>
<feature type="domain" description="Glycoside hydrolase family 31 TIM barrel" evidence="3">
    <location>
        <begin position="7"/>
        <end position="119"/>
    </location>
</feature>
<dbReference type="RefSeq" id="WP_263870232.1">
    <property type="nucleotide sequence ID" value="NZ_CATYWZ010000176.1"/>
</dbReference>
<dbReference type="AlphaFoldDB" id="A0A174KHA5"/>
<dbReference type="PANTHER" id="PTHR22762:SF165">
    <property type="entry name" value="PUTATIVE (AFU_ORTHOLOGUE AFUA_1G06560)-RELATED"/>
    <property type="match status" value="1"/>
</dbReference>
<dbReference type="GO" id="GO:0005975">
    <property type="term" value="P:carbohydrate metabolic process"/>
    <property type="evidence" value="ECO:0007669"/>
    <property type="project" value="InterPro"/>
</dbReference>
<protein>
    <submittedName>
        <fullName evidence="4">Alpha-glucosidase</fullName>
    </submittedName>
</protein>
<keyword evidence="2" id="KW-0326">Glycosidase</keyword>
<name>A0A174KHA5_9FIRM</name>
<keyword evidence="2" id="KW-0378">Hydrolase</keyword>
<dbReference type="Pfam" id="PF01055">
    <property type="entry name" value="Glyco_hydro_31_2nd"/>
    <property type="match status" value="1"/>
</dbReference>
<organism evidence="4 6">
    <name type="scientific">Enterocloster clostridioformis</name>
    <dbReference type="NCBI Taxonomy" id="1531"/>
    <lineage>
        <taxon>Bacteria</taxon>
        <taxon>Bacillati</taxon>
        <taxon>Bacillota</taxon>
        <taxon>Clostridia</taxon>
        <taxon>Lachnospirales</taxon>
        <taxon>Lachnospiraceae</taxon>
        <taxon>Enterocloster</taxon>
    </lineage>
</organism>
<dbReference type="EMBL" id="CZAB01000022">
    <property type="protein sequence ID" value="CUP11514.1"/>
    <property type="molecule type" value="Genomic_DNA"/>
</dbReference>
<dbReference type="Proteomes" id="UP000095512">
    <property type="component" value="Unassembled WGS sequence"/>
</dbReference>
<evidence type="ECO:0000256" key="1">
    <source>
        <dbReference type="ARBA" id="ARBA00007806"/>
    </source>
</evidence>
<dbReference type="Proteomes" id="UP000251853">
    <property type="component" value="Unassembled WGS sequence"/>
</dbReference>
<evidence type="ECO:0000313" key="6">
    <source>
        <dbReference type="Proteomes" id="UP000095512"/>
    </source>
</evidence>
<evidence type="ECO:0000313" key="7">
    <source>
        <dbReference type="Proteomes" id="UP000251853"/>
    </source>
</evidence>
<evidence type="ECO:0000259" key="3">
    <source>
        <dbReference type="Pfam" id="PF01055"/>
    </source>
</evidence>
<accession>A0A174KHA5</accession>
<dbReference type="GO" id="GO:0004553">
    <property type="term" value="F:hydrolase activity, hydrolyzing O-glycosyl compounds"/>
    <property type="evidence" value="ECO:0007669"/>
    <property type="project" value="InterPro"/>
</dbReference>
<dbReference type="InterPro" id="IPR000322">
    <property type="entry name" value="Glyco_hydro_31_TIM"/>
</dbReference>
<dbReference type="EMBL" id="UAVW01000009">
    <property type="protein sequence ID" value="SQB11442.1"/>
    <property type="molecule type" value="Genomic_DNA"/>
</dbReference>
<dbReference type="Gene3D" id="3.20.20.80">
    <property type="entry name" value="Glycosidases"/>
    <property type="match status" value="1"/>
</dbReference>